<gene>
    <name evidence="1" type="ORF">PPRIM_AZ9-3.1.T1210110</name>
</gene>
<sequence length="180" mass="21305">MTKKYQKITKNPKIRRQIIKLRKRGYTNKQISKILSAQTNTRITEKTVESIKTVERKSKFLPYIQKAIALIFNSILNKHHYLLTISNEKIQRRRVSLLLKKEFPQPFPLFSQRTHQKCINKILFKINPDLQQTDNNEDSISYSQETQSQVQQILSPSIFINDEYQMNSIQEGMTDDLNFD</sequence>
<reference evidence="1" key="1">
    <citation type="submission" date="2021-01" db="EMBL/GenBank/DDBJ databases">
        <authorList>
            <consortium name="Genoscope - CEA"/>
            <person name="William W."/>
        </authorList>
    </citation>
    <scope>NUCLEOTIDE SEQUENCE</scope>
</reference>
<dbReference type="OMA" id="SKYAEYR"/>
<accession>A0A8S1PK92</accession>
<evidence type="ECO:0000313" key="1">
    <source>
        <dbReference type="EMBL" id="CAD8103562.1"/>
    </source>
</evidence>
<dbReference type="EMBL" id="CAJJDM010000124">
    <property type="protein sequence ID" value="CAD8103562.1"/>
    <property type="molecule type" value="Genomic_DNA"/>
</dbReference>
<evidence type="ECO:0000313" key="2">
    <source>
        <dbReference type="Proteomes" id="UP000688137"/>
    </source>
</evidence>
<proteinExistence type="predicted"/>
<name>A0A8S1PK92_PARPR</name>
<protein>
    <submittedName>
        <fullName evidence="1">Uncharacterized protein</fullName>
    </submittedName>
</protein>
<comment type="caution">
    <text evidence="1">The sequence shown here is derived from an EMBL/GenBank/DDBJ whole genome shotgun (WGS) entry which is preliminary data.</text>
</comment>
<dbReference type="Proteomes" id="UP000688137">
    <property type="component" value="Unassembled WGS sequence"/>
</dbReference>
<organism evidence="1 2">
    <name type="scientific">Paramecium primaurelia</name>
    <dbReference type="NCBI Taxonomy" id="5886"/>
    <lineage>
        <taxon>Eukaryota</taxon>
        <taxon>Sar</taxon>
        <taxon>Alveolata</taxon>
        <taxon>Ciliophora</taxon>
        <taxon>Intramacronucleata</taxon>
        <taxon>Oligohymenophorea</taxon>
        <taxon>Peniculida</taxon>
        <taxon>Parameciidae</taxon>
        <taxon>Paramecium</taxon>
    </lineage>
</organism>
<keyword evidence="2" id="KW-1185">Reference proteome</keyword>
<dbReference type="AlphaFoldDB" id="A0A8S1PK92"/>